<dbReference type="InterPro" id="IPR012970">
    <property type="entry name" value="Lyase_8_alpha_N"/>
</dbReference>
<dbReference type="SUPFAM" id="SSF48230">
    <property type="entry name" value="Chondroitin AC/alginate lyase"/>
    <property type="match status" value="1"/>
</dbReference>
<sequence>MISRISLGPRLRMILHLMLVLVVAASYVPIGPSSKVSAAEDEFGGLIAKWSANFTGGAGIDTADPDVAANIVKTTSTAQRIWDEMNKAADRTYLFSDLATQYPNQHITDSYSRIRSMAVAYATEGSELYHNKALLADMMSALEWMNTNWYNDKTPYGTQSTDNNWFVWEIGAPWALEDTMALLYDRLSPDQLSRYTSAIRHWVVTPKDTGTSMGQRWGNSGANLAWKSLIWSQLGILTKDGAVIGQGRDALGPLFTFVASGDGFYEDGSFIQHGAHPYTSGYGLSNLSSSVDLIYLLGNTQWAIDSSKSTIIKEWIYRSYEPLIFRNRLFDNLAGRYLSRYDGADGVSSIMVPAYKVADMLKGTPDEIRLKSFIKYLVTSDAKFDFSKRDLFFNTKIKALVNDPSVPVRPELSLYKPFPRMDRFSWLRPNAAFSVGMSSSRIDNYEAINYENLMGWHVNDGRTSLYTGDPNQFGDYYWATVDKYRLPGITVEAVHPDDVDSPQIGQVTINTNGSVLTDDLANADNLYRYTNNWQFVNDPLGGDTNRLKRKDDTLEYVMYNKPNISAFEAVVYTLNNRPLDGGIKLFYSSDNQDWKGAAVVLGSPSPIEGSRWSRVSVRPASPLPAGTNFIKLEFPSTESPESRLTGENWVGGTEMDDLYGISGMQLHPVDETLKAKKSWFLFDDEIVSLGSDITGGDGNTVESIVENRKLNAAGDNALTVNGTVKPASLGWSESLPGTHWIYLAGNGSGSDVGYYFPGGADLKALREARTGSPAEISHSGSDDTTAYTRNYAAFWYDHGRSPGAEGSPAGSYAYTILPNRTAGEVEAYADAPDIEVVENTADAQAVRETTLNLLGINFWKDQIKQVGTVKVNRKASVMVKENGDQTLDVSISDPTQANSGTIDVEIAKAANPNSGWLSDPAISVYQTSPTIRFQVNVNGAKGQTFKAKFNLGSDVWPQQPPAPEPPKEPASFTDELNDFSRVFSLSDKASLLFDTGNPAFFANDSSRVKRFGTDVPQSLVYQVNDPVTFSARLHYRNGFADKIKAYASPDNRTWTAVALTPDTPIKNTDNDWYRANFSPTGPLPKGTRYIKIELGNDPLVYSPQLGAVTFTKSPISYVLTDELNDWSKAYKHSLSWDFDSALAETSFEGDFSRLRASSEGQFLEYKAEGIIGFKARLFANASSLDGLMSVEVSADEQSWTPVHLNVDGPVPTGDGMNKFTVLSDGTLPEGSLFLRVRLAKSDAARTVELGSLALEFGAFTDPLDTFDNMLSHGANLMFERNSSAFEGDLSLLKRSGTDVPGELVYYYPNISDFAVQAYARDGFAGKVSVYASRDGKQWKAVALTNDPITTTSSGWNKTTFRGGQKLDPGNAYLKLVLSNDARVYSPMISRLTLYRTLDPDGPLPDPVVGPAVIVDPLDDWSKSDSHTTGWQFDSSNAPLFGGDTGRLKRSSDTAQSVIYRAPNLVDFQATVYPCVEPPAHPLELDKQAALFISTDGKAWAPVAYTATEPVGTSCWKQINVKPKDDLPVGTQYVKIELDHDSRVYAPQLAEVQLMSDGAISKRITGFSLGEAQNGEARIDLSSRTVTVHVKAGTDVRSLAPALTTSEKTTAVPASGSVQDFTKPVIYKVTAADKTSVNWTVQVILDSDSVPPVTTVQMTGKRGADNWYVTPITVGLTAEDEASGVDYTEYRLDGSEWTRYEDAVTIEADGAHTLDYRSIDKAGNVEAERQEAFRMDRTAPVIDLASVKDSYNEGESLTVTHAAYDATSGLQSVLVQLNGRDIMQDTPVLLTKPGLNEIRITAADAAGHTITQTKSFEVWVLGTASATPETITINNGVFTIRVDLPDDYKGTGVKTDSIRVNGSVIPESVKVKEDADHLELTLKIRRESLTLPAGLQSLEVTGWFETAEPVRFHAAAPVTIQVDRMDIPITDIER</sequence>
<dbReference type="GO" id="GO:0016837">
    <property type="term" value="F:carbon-oxygen lyase activity, acting on polysaccharides"/>
    <property type="evidence" value="ECO:0007669"/>
    <property type="project" value="UniProtKB-ARBA"/>
</dbReference>
<feature type="domain" description="Polysaccharide lyase family 8 central" evidence="5">
    <location>
        <begin position="417"/>
        <end position="501"/>
    </location>
</feature>
<gene>
    <name evidence="8" type="ORF">MJA45_09215</name>
</gene>
<dbReference type="Pfam" id="PF02278">
    <property type="entry name" value="Lyase_8"/>
    <property type="match status" value="2"/>
</dbReference>
<keyword evidence="2" id="KW-0732">Signal</keyword>
<keyword evidence="3 8" id="KW-0456">Lyase</keyword>
<keyword evidence="9" id="KW-1185">Reference proteome</keyword>
<evidence type="ECO:0000256" key="1">
    <source>
        <dbReference type="ARBA" id="ARBA00006699"/>
    </source>
</evidence>
<dbReference type="SUPFAM" id="SSF49863">
    <property type="entry name" value="Hyaluronate lyase-like, C-terminal domain"/>
    <property type="match status" value="1"/>
</dbReference>
<accession>A0AA96RGM2</accession>
<evidence type="ECO:0000259" key="5">
    <source>
        <dbReference type="Pfam" id="PF02278"/>
    </source>
</evidence>
<protein>
    <submittedName>
        <fullName evidence="8">Polysaccharide lyase 8 family protein</fullName>
    </submittedName>
</protein>
<dbReference type="InterPro" id="IPR014718">
    <property type="entry name" value="GH-type_carb-bd"/>
</dbReference>
<dbReference type="RefSeq" id="WP_315606962.1">
    <property type="nucleotide sequence ID" value="NZ_CP130318.1"/>
</dbReference>
<organism evidence="8 9">
    <name type="scientific">Paenibacillus aurantius</name>
    <dbReference type="NCBI Taxonomy" id="2918900"/>
    <lineage>
        <taxon>Bacteria</taxon>
        <taxon>Bacillati</taxon>
        <taxon>Bacillota</taxon>
        <taxon>Bacilli</taxon>
        <taxon>Bacillales</taxon>
        <taxon>Paenibacillaceae</taxon>
        <taxon>Paenibacillus</taxon>
    </lineage>
</organism>
<dbReference type="Gene3D" id="3.30.1920.20">
    <property type="match status" value="1"/>
</dbReference>
<evidence type="ECO:0000259" key="7">
    <source>
        <dbReference type="Pfam" id="PF08124"/>
    </source>
</evidence>
<dbReference type="InterPro" id="IPR008929">
    <property type="entry name" value="Chondroitin_lyas"/>
</dbReference>
<feature type="domain" description="Polysaccharide lyase 8 N-terminal alpha-helical" evidence="7">
    <location>
        <begin position="50"/>
        <end position="367"/>
    </location>
</feature>
<dbReference type="Pfam" id="PF08124">
    <property type="entry name" value="Lyase_8_N"/>
    <property type="match status" value="1"/>
</dbReference>
<dbReference type="InterPro" id="IPR003159">
    <property type="entry name" value="Lyase_8_central_dom"/>
</dbReference>
<evidence type="ECO:0000259" key="6">
    <source>
        <dbReference type="Pfam" id="PF02884"/>
    </source>
</evidence>
<dbReference type="CDD" id="cd01083">
    <property type="entry name" value="GAG_Lyase"/>
    <property type="match status" value="1"/>
</dbReference>
<dbReference type="InterPro" id="IPR038970">
    <property type="entry name" value="Lyase_8"/>
</dbReference>
<feature type="domain" description="Polysaccharide lyase family 8 central" evidence="5">
    <location>
        <begin position="644"/>
        <end position="819"/>
    </location>
</feature>
<dbReference type="InterPro" id="IPR011071">
    <property type="entry name" value="Lyase_8-like_C"/>
</dbReference>
<evidence type="ECO:0000313" key="9">
    <source>
        <dbReference type="Proteomes" id="UP001305702"/>
    </source>
</evidence>
<evidence type="ECO:0000256" key="3">
    <source>
        <dbReference type="ARBA" id="ARBA00023239"/>
    </source>
</evidence>
<feature type="active site" evidence="4">
    <location>
        <position position="273"/>
    </location>
</feature>
<dbReference type="EMBL" id="CP130318">
    <property type="protein sequence ID" value="WNQ13182.1"/>
    <property type="molecule type" value="Genomic_DNA"/>
</dbReference>
<dbReference type="InterPro" id="IPR004103">
    <property type="entry name" value="Lyase_8_C"/>
</dbReference>
<dbReference type="Gene3D" id="1.50.10.100">
    <property type="entry name" value="Chondroitin AC/alginate lyase"/>
    <property type="match status" value="1"/>
</dbReference>
<dbReference type="Proteomes" id="UP001305702">
    <property type="component" value="Chromosome"/>
</dbReference>
<evidence type="ECO:0000256" key="2">
    <source>
        <dbReference type="ARBA" id="ARBA00022729"/>
    </source>
</evidence>
<dbReference type="Gene3D" id="2.70.98.10">
    <property type="match status" value="2"/>
</dbReference>
<feature type="active site" evidence="4">
    <location>
        <position position="282"/>
    </location>
</feature>
<dbReference type="GO" id="GO:0005576">
    <property type="term" value="C:extracellular region"/>
    <property type="evidence" value="ECO:0007669"/>
    <property type="project" value="InterPro"/>
</dbReference>
<dbReference type="PANTHER" id="PTHR38481">
    <property type="entry name" value="HYALURONATE LYASE"/>
    <property type="match status" value="1"/>
</dbReference>
<dbReference type="Pfam" id="PF02884">
    <property type="entry name" value="Lyase_8_C"/>
    <property type="match status" value="1"/>
</dbReference>
<evidence type="ECO:0000313" key="8">
    <source>
        <dbReference type="EMBL" id="WNQ13182.1"/>
    </source>
</evidence>
<dbReference type="InterPro" id="IPR011013">
    <property type="entry name" value="Gal_mutarotase_sf_dom"/>
</dbReference>
<reference evidence="8 9" key="1">
    <citation type="submission" date="2022-02" db="EMBL/GenBank/DDBJ databases">
        <title>Paenibacillus sp. MBLB1776 Whole Genome Shotgun Sequencing.</title>
        <authorList>
            <person name="Hwang C.Y."/>
            <person name="Cho E.-S."/>
            <person name="Seo M.-J."/>
        </authorList>
    </citation>
    <scope>NUCLEOTIDE SEQUENCE [LARGE SCALE GENOMIC DNA]</scope>
    <source>
        <strain evidence="8 9">MBLB1776</strain>
    </source>
</reference>
<dbReference type="NCBIfam" id="NF047446">
    <property type="entry name" value="barrel_OmpL47"/>
    <property type="match status" value="1"/>
</dbReference>
<proteinExistence type="inferred from homology"/>
<dbReference type="GO" id="GO:0005975">
    <property type="term" value="P:carbohydrate metabolic process"/>
    <property type="evidence" value="ECO:0007669"/>
    <property type="project" value="InterPro"/>
</dbReference>
<dbReference type="SUPFAM" id="SSF74650">
    <property type="entry name" value="Galactose mutarotase-like"/>
    <property type="match status" value="2"/>
</dbReference>
<dbReference type="Gene3D" id="2.60.220.10">
    <property type="entry name" value="Polysaccharide lyase family 8-like, C-terminal"/>
    <property type="match status" value="1"/>
</dbReference>
<dbReference type="KEGG" id="paun:MJA45_09215"/>
<evidence type="ECO:0000256" key="4">
    <source>
        <dbReference type="PIRSR" id="PIRSR638970-1"/>
    </source>
</evidence>
<comment type="similarity">
    <text evidence="1">Belongs to the polysaccharide lyase 8 family.</text>
</comment>
<name>A0AA96RGM2_9BACL</name>
<feature type="active site" evidence="4">
    <location>
        <position position="336"/>
    </location>
</feature>
<dbReference type="PANTHER" id="PTHR38481:SF1">
    <property type="entry name" value="HYALURONATE LYASE"/>
    <property type="match status" value="1"/>
</dbReference>
<dbReference type="InterPro" id="IPR058094">
    <property type="entry name" value="Ig-like_OmpL47-like"/>
</dbReference>
<feature type="domain" description="Polysaccharide lyase family 8 C-terminal" evidence="6">
    <location>
        <begin position="835"/>
        <end position="899"/>
    </location>
</feature>
<dbReference type="Gene3D" id="2.60.40.2340">
    <property type="match status" value="1"/>
</dbReference>
<dbReference type="GO" id="GO:0030246">
    <property type="term" value="F:carbohydrate binding"/>
    <property type="evidence" value="ECO:0007669"/>
    <property type="project" value="InterPro"/>
</dbReference>